<dbReference type="PROSITE" id="PS00760">
    <property type="entry name" value="SPASE_I_2"/>
    <property type="match status" value="1"/>
</dbReference>
<dbReference type="Proteomes" id="UP000014136">
    <property type="component" value="Unassembled WGS sequence"/>
</dbReference>
<comment type="caution">
    <text evidence="9">The sequence shown here is derived from an EMBL/GenBank/DDBJ whole genome shotgun (WGS) entry which is preliminary data.</text>
</comment>
<dbReference type="CDD" id="cd06530">
    <property type="entry name" value="S26_SPase_I"/>
    <property type="match status" value="1"/>
</dbReference>
<keyword evidence="7" id="KW-0645">Protease</keyword>
<dbReference type="EMBL" id="AHYT01000003">
    <property type="protein sequence ID" value="EOT29660.1"/>
    <property type="molecule type" value="Genomic_DNA"/>
</dbReference>
<dbReference type="InterPro" id="IPR019758">
    <property type="entry name" value="Pept_S26A_signal_pept_1_CS"/>
</dbReference>
<dbReference type="GO" id="GO:0004252">
    <property type="term" value="F:serine-type endopeptidase activity"/>
    <property type="evidence" value="ECO:0007669"/>
    <property type="project" value="InterPro"/>
</dbReference>
<feature type="transmembrane region" description="Helical" evidence="7">
    <location>
        <begin position="20"/>
        <end position="41"/>
    </location>
</feature>
<dbReference type="PANTHER" id="PTHR43390">
    <property type="entry name" value="SIGNAL PEPTIDASE I"/>
    <property type="match status" value="1"/>
</dbReference>
<feature type="active site" evidence="6">
    <location>
        <position position="82"/>
    </location>
</feature>
<dbReference type="EC" id="3.4.21.89" evidence="4 7"/>
<dbReference type="Pfam" id="PF10502">
    <property type="entry name" value="Peptidase_S26"/>
    <property type="match status" value="1"/>
</dbReference>
<dbReference type="PRINTS" id="PR00727">
    <property type="entry name" value="LEADERPTASE"/>
</dbReference>
<dbReference type="STRING" id="41997.RV16_GL001181"/>
<dbReference type="AlphaFoldDB" id="S0JMA2"/>
<evidence type="ECO:0000259" key="8">
    <source>
        <dbReference type="Pfam" id="PF10502"/>
    </source>
</evidence>
<dbReference type="HOGENOM" id="CLU_028723_5_0_9"/>
<feature type="domain" description="Peptidase S26" evidence="8">
    <location>
        <begin position="16"/>
        <end position="177"/>
    </location>
</feature>
<dbReference type="InterPro" id="IPR036286">
    <property type="entry name" value="LexA/Signal_pep-like_sf"/>
</dbReference>
<evidence type="ECO:0000313" key="9">
    <source>
        <dbReference type="EMBL" id="EOT29660.1"/>
    </source>
</evidence>
<organism evidence="9 10">
    <name type="scientific">Enterococcus saccharolyticus subsp. saccharolyticus ATCC 43076</name>
    <dbReference type="NCBI Taxonomy" id="1139996"/>
    <lineage>
        <taxon>Bacteria</taxon>
        <taxon>Bacillati</taxon>
        <taxon>Bacillota</taxon>
        <taxon>Bacilli</taxon>
        <taxon>Lactobacillales</taxon>
        <taxon>Enterococcaceae</taxon>
        <taxon>Enterococcus</taxon>
    </lineage>
</organism>
<keyword evidence="7" id="KW-0472">Membrane</keyword>
<evidence type="ECO:0000256" key="4">
    <source>
        <dbReference type="ARBA" id="ARBA00013208"/>
    </source>
</evidence>
<keyword evidence="7" id="KW-1133">Transmembrane helix</keyword>
<proteinExistence type="inferred from homology"/>
<evidence type="ECO:0000313" key="10">
    <source>
        <dbReference type="Proteomes" id="UP000014136"/>
    </source>
</evidence>
<evidence type="ECO:0000256" key="1">
    <source>
        <dbReference type="ARBA" id="ARBA00000677"/>
    </source>
</evidence>
<comment type="similarity">
    <text evidence="3 7">Belongs to the peptidase S26 family.</text>
</comment>
<evidence type="ECO:0000256" key="6">
    <source>
        <dbReference type="PIRSR" id="PIRSR600223-1"/>
    </source>
</evidence>
<keyword evidence="5 7" id="KW-0378">Hydrolase</keyword>
<dbReference type="RefSeq" id="WP_016174772.1">
    <property type="nucleotide sequence ID" value="NZ_KE136389.1"/>
</dbReference>
<comment type="catalytic activity">
    <reaction evidence="1 7">
        <text>Cleavage of hydrophobic, N-terminal signal or leader sequences from secreted and periplasmic proteins.</text>
        <dbReference type="EC" id="3.4.21.89"/>
    </reaction>
</comment>
<dbReference type="GO" id="GO:0006465">
    <property type="term" value="P:signal peptide processing"/>
    <property type="evidence" value="ECO:0007669"/>
    <property type="project" value="InterPro"/>
</dbReference>
<sequence length="185" mass="21304">MKKDVNKDRFFEIFWTFLKYTFVAGALALMIRGFLLIPVPVEGNSMETTLQQGDMVVVEKISEIKRFDVIVFQLSDGTTYIKRVIGLPGESVSYANDQLYINGKKVAEPFLEKNLEENDEPIPFTYDFTFEELMGVEKLGKDSYFVIGDNRRLSKDSRSFGAISEENILGKARFVYYPFAHMKFI</sequence>
<dbReference type="GO" id="GO:0005886">
    <property type="term" value="C:plasma membrane"/>
    <property type="evidence" value="ECO:0007669"/>
    <property type="project" value="UniProtKB-SubCell"/>
</dbReference>
<dbReference type="GO" id="GO:0009003">
    <property type="term" value="F:signal peptidase activity"/>
    <property type="evidence" value="ECO:0007669"/>
    <property type="project" value="UniProtKB-EC"/>
</dbReference>
<dbReference type="OrthoDB" id="9802919at2"/>
<accession>S0JMA2</accession>
<evidence type="ECO:0000256" key="5">
    <source>
        <dbReference type="ARBA" id="ARBA00022801"/>
    </source>
</evidence>
<reference evidence="9 10" key="1">
    <citation type="submission" date="2013-03" db="EMBL/GenBank/DDBJ databases">
        <title>The Genome Sequence of Enterococcus saccharolyticus ATCC_43076 (Illumina only assembly).</title>
        <authorList>
            <consortium name="The Broad Institute Genomics Platform"/>
            <consortium name="The Broad Institute Genome Sequencing Center for Infectious Disease"/>
            <person name="Earl A."/>
            <person name="Russ C."/>
            <person name="Gilmore M."/>
            <person name="Surin D."/>
            <person name="Walker B."/>
            <person name="Young S."/>
            <person name="Zeng Q."/>
            <person name="Gargeya S."/>
            <person name="Fitzgerald M."/>
            <person name="Haas B."/>
            <person name="Abouelleil A."/>
            <person name="Allen A.W."/>
            <person name="Alvarado L."/>
            <person name="Arachchi H.M."/>
            <person name="Berlin A.M."/>
            <person name="Chapman S.B."/>
            <person name="Gainer-Dewar J."/>
            <person name="Goldberg J."/>
            <person name="Griggs A."/>
            <person name="Gujja S."/>
            <person name="Hansen M."/>
            <person name="Howarth C."/>
            <person name="Imamovic A."/>
            <person name="Ireland A."/>
            <person name="Larimer J."/>
            <person name="McCowan C."/>
            <person name="Murphy C."/>
            <person name="Pearson M."/>
            <person name="Poon T.W."/>
            <person name="Priest M."/>
            <person name="Roberts A."/>
            <person name="Saif S."/>
            <person name="Shea T."/>
            <person name="Sisk P."/>
            <person name="Sykes S."/>
            <person name="Wortman J."/>
            <person name="Nusbaum C."/>
            <person name="Birren B."/>
        </authorList>
    </citation>
    <scope>NUCLEOTIDE SEQUENCE [LARGE SCALE GENOMIC DNA]</scope>
    <source>
        <strain evidence="9 10">ATCC 43076</strain>
    </source>
</reference>
<dbReference type="PROSITE" id="PS00761">
    <property type="entry name" value="SPASE_I_3"/>
    <property type="match status" value="1"/>
</dbReference>
<dbReference type="PANTHER" id="PTHR43390:SF1">
    <property type="entry name" value="CHLOROPLAST PROCESSING PEPTIDASE"/>
    <property type="match status" value="1"/>
</dbReference>
<dbReference type="PATRIC" id="fig|1139996.3.peg.958"/>
<feature type="active site" evidence="6">
    <location>
        <position position="45"/>
    </location>
</feature>
<dbReference type="eggNOG" id="COG0681">
    <property type="taxonomic scope" value="Bacteria"/>
</dbReference>
<gene>
    <name evidence="9" type="ORF">OMQ_00972</name>
</gene>
<dbReference type="NCBIfam" id="TIGR02227">
    <property type="entry name" value="sigpep_I_bact"/>
    <property type="match status" value="1"/>
</dbReference>
<keyword evidence="10" id="KW-1185">Reference proteome</keyword>
<evidence type="ECO:0000256" key="7">
    <source>
        <dbReference type="RuleBase" id="RU362042"/>
    </source>
</evidence>
<dbReference type="InterPro" id="IPR000223">
    <property type="entry name" value="Pept_S26A_signal_pept_1"/>
</dbReference>
<comment type="subcellular location">
    <subcellularLocation>
        <location evidence="2">Cell membrane</location>
        <topology evidence="2">Single-pass type II membrane protein</topology>
    </subcellularLocation>
    <subcellularLocation>
        <location evidence="7">Membrane</location>
        <topology evidence="7">Single-pass type II membrane protein</topology>
    </subcellularLocation>
</comment>
<dbReference type="InterPro" id="IPR019533">
    <property type="entry name" value="Peptidase_S26"/>
</dbReference>
<name>S0JMA2_9ENTE</name>
<protein>
    <recommendedName>
        <fullName evidence="4 7">Signal peptidase I</fullName>
        <ecNumber evidence="4 7">3.4.21.89</ecNumber>
    </recommendedName>
</protein>
<keyword evidence="7" id="KW-0812">Transmembrane</keyword>
<evidence type="ECO:0000256" key="2">
    <source>
        <dbReference type="ARBA" id="ARBA00004401"/>
    </source>
</evidence>
<dbReference type="InterPro" id="IPR019757">
    <property type="entry name" value="Pept_S26A_signal_pept_1_Lys-AS"/>
</dbReference>
<dbReference type="SUPFAM" id="SSF51306">
    <property type="entry name" value="LexA/Signal peptidase"/>
    <property type="match status" value="1"/>
</dbReference>
<dbReference type="Gene3D" id="2.10.109.10">
    <property type="entry name" value="Umud Fragment, subunit A"/>
    <property type="match status" value="1"/>
</dbReference>
<evidence type="ECO:0000256" key="3">
    <source>
        <dbReference type="ARBA" id="ARBA00009370"/>
    </source>
</evidence>